<reference evidence="1" key="1">
    <citation type="submission" date="2024-04" db="EMBL/GenBank/DDBJ databases">
        <authorList>
            <consortium name="Molecular Ecology Group"/>
        </authorList>
    </citation>
    <scope>NUCLEOTIDE SEQUENCE</scope>
</reference>
<protein>
    <submittedName>
        <fullName evidence="1">Uncharacterized protein</fullName>
    </submittedName>
</protein>
<dbReference type="AlphaFoldDB" id="A0AAV2MYE4"/>
<comment type="caution">
    <text evidence="1">The sequence shown here is derived from an EMBL/GenBank/DDBJ whole genome shotgun (WGS) entry which is preliminary data.</text>
</comment>
<dbReference type="EMBL" id="CAXIPU020000644">
    <property type="protein sequence ID" value="CAL1672529.1"/>
    <property type="molecule type" value="Genomic_DNA"/>
</dbReference>
<proteinExistence type="predicted"/>
<gene>
    <name evidence="1" type="ORF">LPLAT_LOCUS8333</name>
</gene>
<name>A0AAV2MYE4_9HYME</name>
<organism evidence="1 2">
    <name type="scientific">Lasius platythorax</name>
    <dbReference type="NCBI Taxonomy" id="488582"/>
    <lineage>
        <taxon>Eukaryota</taxon>
        <taxon>Metazoa</taxon>
        <taxon>Ecdysozoa</taxon>
        <taxon>Arthropoda</taxon>
        <taxon>Hexapoda</taxon>
        <taxon>Insecta</taxon>
        <taxon>Pterygota</taxon>
        <taxon>Neoptera</taxon>
        <taxon>Endopterygota</taxon>
        <taxon>Hymenoptera</taxon>
        <taxon>Apocrita</taxon>
        <taxon>Aculeata</taxon>
        <taxon>Formicoidea</taxon>
        <taxon>Formicidae</taxon>
        <taxon>Formicinae</taxon>
        <taxon>Lasius</taxon>
        <taxon>Lasius</taxon>
    </lineage>
</organism>
<dbReference type="Proteomes" id="UP001497644">
    <property type="component" value="Unassembled WGS sequence"/>
</dbReference>
<evidence type="ECO:0000313" key="2">
    <source>
        <dbReference type="Proteomes" id="UP001497644"/>
    </source>
</evidence>
<evidence type="ECO:0000313" key="1">
    <source>
        <dbReference type="EMBL" id="CAL1672529.1"/>
    </source>
</evidence>
<keyword evidence="2" id="KW-1185">Reference proteome</keyword>
<sequence>MADESIVMIETICHRNNSIVIIGKKLKNGKPFFHLSAPSTCFGVIKFSGEYGSLQAFPIENINNKCVVLPMFDESNQSEEHHKNVVIFPLIHSQ</sequence>
<accession>A0AAV2MYE4</accession>